<dbReference type="Ensembl" id="ENSPMRT00000030740.1">
    <property type="protein sequence ID" value="ENSPMRP00000028974.1"/>
    <property type="gene ID" value="ENSPMRG00000018737.1"/>
</dbReference>
<dbReference type="SMART" id="SM00409">
    <property type="entry name" value="IG"/>
    <property type="match status" value="1"/>
</dbReference>
<dbReference type="InterPro" id="IPR036179">
    <property type="entry name" value="Ig-like_dom_sf"/>
</dbReference>
<keyword evidence="6" id="KW-1185">Reference proteome</keyword>
<feature type="signal peptide" evidence="3">
    <location>
        <begin position="1"/>
        <end position="21"/>
    </location>
</feature>
<protein>
    <submittedName>
        <fullName evidence="5">T cell receptor beta variable 30</fullName>
    </submittedName>
</protein>
<dbReference type="InterPro" id="IPR007110">
    <property type="entry name" value="Ig-like_dom"/>
</dbReference>
<organism evidence="5 6">
    <name type="scientific">Podarcis muralis</name>
    <name type="common">Wall lizard</name>
    <name type="synonym">Lacerta muralis</name>
    <dbReference type="NCBI Taxonomy" id="64176"/>
    <lineage>
        <taxon>Eukaryota</taxon>
        <taxon>Metazoa</taxon>
        <taxon>Chordata</taxon>
        <taxon>Craniata</taxon>
        <taxon>Vertebrata</taxon>
        <taxon>Euteleostomi</taxon>
        <taxon>Lepidosauria</taxon>
        <taxon>Squamata</taxon>
        <taxon>Bifurcata</taxon>
        <taxon>Unidentata</taxon>
        <taxon>Episquamata</taxon>
        <taxon>Laterata</taxon>
        <taxon>Lacertibaenia</taxon>
        <taxon>Lacertidae</taxon>
        <taxon>Podarcis</taxon>
    </lineage>
</organism>
<sequence length="151" mass="16376">MATLWPICALLWLAIGISCDGSPTIVQTPQSVIQRPDSKVSLNCNINGGSNPNIYWYRQILKGQIQLLAYSVAVGSSSAEGPPHIQGSRPEDTKFFLSIKNLMANDTGIYYCAWSPHTVQSECNTSTKTLLLACGSVCSHTAGKWGKRCIL</sequence>
<reference evidence="5 6" key="1">
    <citation type="journal article" date="2019" name="Proc. Natl. Acad. Sci. U.S.A.">
        <title>Regulatory changes in pterin and carotenoid genes underlie balanced color polymorphisms in the wall lizard.</title>
        <authorList>
            <person name="Andrade P."/>
            <person name="Pinho C."/>
            <person name="Perez I de Lanuza G."/>
            <person name="Afonso S."/>
            <person name="Brejcha J."/>
            <person name="Rubin C.J."/>
            <person name="Wallerman O."/>
            <person name="Pereira P."/>
            <person name="Sabatino S.J."/>
            <person name="Bellati A."/>
            <person name="Pellitteri-Rosa D."/>
            <person name="Bosakova Z."/>
            <person name="Bunikis I."/>
            <person name="Carretero M.A."/>
            <person name="Feiner N."/>
            <person name="Marsik P."/>
            <person name="Pauperio F."/>
            <person name="Salvi D."/>
            <person name="Soler L."/>
            <person name="While G.M."/>
            <person name="Uller T."/>
            <person name="Font E."/>
            <person name="Andersson L."/>
            <person name="Carneiro M."/>
        </authorList>
    </citation>
    <scope>NUCLEOTIDE SEQUENCE</scope>
</reference>
<dbReference type="Pfam" id="PF07686">
    <property type="entry name" value="V-set"/>
    <property type="match status" value="1"/>
</dbReference>
<accession>A0A670K071</accession>
<dbReference type="Gene3D" id="2.60.40.10">
    <property type="entry name" value="Immunoglobulins"/>
    <property type="match status" value="1"/>
</dbReference>
<dbReference type="GO" id="GO:0007166">
    <property type="term" value="P:cell surface receptor signaling pathway"/>
    <property type="evidence" value="ECO:0007669"/>
    <property type="project" value="TreeGrafter"/>
</dbReference>
<dbReference type="PROSITE" id="PS50835">
    <property type="entry name" value="IG_LIKE"/>
    <property type="match status" value="1"/>
</dbReference>
<reference evidence="5" key="3">
    <citation type="submission" date="2025-09" db="UniProtKB">
        <authorList>
            <consortium name="Ensembl"/>
        </authorList>
    </citation>
    <scope>IDENTIFICATION</scope>
</reference>
<evidence type="ECO:0000256" key="1">
    <source>
        <dbReference type="ARBA" id="ARBA00022729"/>
    </source>
</evidence>
<name>A0A670K071_PODMU</name>
<proteinExistence type="predicted"/>
<dbReference type="InterPro" id="IPR013783">
    <property type="entry name" value="Ig-like_fold"/>
</dbReference>
<dbReference type="SUPFAM" id="SSF48726">
    <property type="entry name" value="Immunoglobulin"/>
    <property type="match status" value="1"/>
</dbReference>
<feature type="chain" id="PRO_5025409102" evidence="3">
    <location>
        <begin position="22"/>
        <end position="151"/>
    </location>
</feature>
<evidence type="ECO:0000313" key="5">
    <source>
        <dbReference type="Ensembl" id="ENSPMRP00000028974.1"/>
    </source>
</evidence>
<dbReference type="InterPro" id="IPR050413">
    <property type="entry name" value="TCR_beta_variable"/>
</dbReference>
<dbReference type="GeneTree" id="ENSGT00440000034680"/>
<dbReference type="GO" id="GO:0005886">
    <property type="term" value="C:plasma membrane"/>
    <property type="evidence" value="ECO:0007669"/>
    <property type="project" value="TreeGrafter"/>
</dbReference>
<dbReference type="PANTHER" id="PTHR23268:SF31">
    <property type="entry name" value="T CELL RECEPTOR BETA VARIABLE 30"/>
    <property type="match status" value="1"/>
</dbReference>
<dbReference type="SMART" id="SM00406">
    <property type="entry name" value="IGv"/>
    <property type="match status" value="1"/>
</dbReference>
<evidence type="ECO:0000259" key="4">
    <source>
        <dbReference type="PROSITE" id="PS50835"/>
    </source>
</evidence>
<dbReference type="InterPro" id="IPR013106">
    <property type="entry name" value="Ig_V-set"/>
</dbReference>
<dbReference type="Proteomes" id="UP000472272">
    <property type="component" value="Chromosome 17"/>
</dbReference>
<dbReference type="PANTHER" id="PTHR23268">
    <property type="entry name" value="T-CELL RECEPTOR BETA CHAIN"/>
    <property type="match status" value="1"/>
</dbReference>
<keyword evidence="1 3" id="KW-0732">Signal</keyword>
<evidence type="ECO:0000256" key="2">
    <source>
        <dbReference type="ARBA" id="ARBA00022859"/>
    </source>
</evidence>
<dbReference type="AlphaFoldDB" id="A0A670K071"/>
<keyword evidence="2" id="KW-0391">Immunity</keyword>
<feature type="domain" description="Ig-like" evidence="4">
    <location>
        <begin position="23"/>
        <end position="112"/>
    </location>
</feature>
<dbReference type="OMA" id="PHSITDH"/>
<evidence type="ECO:0000313" key="6">
    <source>
        <dbReference type="Proteomes" id="UP000472272"/>
    </source>
</evidence>
<dbReference type="InterPro" id="IPR003599">
    <property type="entry name" value="Ig_sub"/>
</dbReference>
<gene>
    <name evidence="5" type="primary">TRBV30</name>
</gene>
<reference evidence="5" key="2">
    <citation type="submission" date="2025-08" db="UniProtKB">
        <authorList>
            <consortium name="Ensembl"/>
        </authorList>
    </citation>
    <scope>IDENTIFICATION</scope>
</reference>
<dbReference type="GO" id="GO:0002376">
    <property type="term" value="P:immune system process"/>
    <property type="evidence" value="ECO:0007669"/>
    <property type="project" value="UniProtKB-KW"/>
</dbReference>
<evidence type="ECO:0000256" key="3">
    <source>
        <dbReference type="SAM" id="SignalP"/>
    </source>
</evidence>